<gene>
    <name evidence="1" type="ORF">MELIAE_LOCUS7960</name>
</gene>
<proteinExistence type="predicted"/>
<dbReference type="AlphaFoldDB" id="A0A9P0B4B3"/>
<dbReference type="EMBL" id="OV121136">
    <property type="protein sequence ID" value="CAH0557188.1"/>
    <property type="molecule type" value="Genomic_DNA"/>
</dbReference>
<dbReference type="OrthoDB" id="6751657at2759"/>
<name>A0A9P0B4B3_BRAAE</name>
<accession>A0A9P0B4B3</accession>
<dbReference type="Proteomes" id="UP001154078">
    <property type="component" value="Chromosome 5"/>
</dbReference>
<protein>
    <submittedName>
        <fullName evidence="1">Uncharacterized protein</fullName>
    </submittedName>
</protein>
<reference evidence="1" key="1">
    <citation type="submission" date="2021-12" db="EMBL/GenBank/DDBJ databases">
        <authorList>
            <person name="King R."/>
        </authorList>
    </citation>
    <scope>NUCLEOTIDE SEQUENCE</scope>
</reference>
<keyword evidence="2" id="KW-1185">Reference proteome</keyword>
<evidence type="ECO:0000313" key="2">
    <source>
        <dbReference type="Proteomes" id="UP001154078"/>
    </source>
</evidence>
<evidence type="ECO:0000313" key="1">
    <source>
        <dbReference type="EMBL" id="CAH0557188.1"/>
    </source>
</evidence>
<sequence>MSLESLSLRLRNPDTLTLEPNKMYLVDPLMVLPQNSTTDCAMFYNAQTSSNENCKEVNEGLAMLEILYNNNQHDQPEFIDVNNLTDIVTSHIEEEKNVLNVSDDDDVVFVAEYRNDDIKGSQNSDGEVPRRNPVRKVRNSRAASELKREVYYEEDFAFLEQQDELEEMNRKMTSYIKKQQVAVENYKQWPINVHERPEFNEETKKIERFDYTIRKIKETLPNKKPKLVKIPKPAKKKRYFLRRRRLPKIVIEKKVPIKDLSGLVDSTFDLVKGFLKESEECKRLVSKSKSNADVIDIEKEKLVLLKNQALLNSIVNAVEKCKITETFIASSKS</sequence>
<organism evidence="1 2">
    <name type="scientific">Brassicogethes aeneus</name>
    <name type="common">Rape pollen beetle</name>
    <name type="synonym">Meligethes aeneus</name>
    <dbReference type="NCBI Taxonomy" id="1431903"/>
    <lineage>
        <taxon>Eukaryota</taxon>
        <taxon>Metazoa</taxon>
        <taxon>Ecdysozoa</taxon>
        <taxon>Arthropoda</taxon>
        <taxon>Hexapoda</taxon>
        <taxon>Insecta</taxon>
        <taxon>Pterygota</taxon>
        <taxon>Neoptera</taxon>
        <taxon>Endopterygota</taxon>
        <taxon>Coleoptera</taxon>
        <taxon>Polyphaga</taxon>
        <taxon>Cucujiformia</taxon>
        <taxon>Nitidulidae</taxon>
        <taxon>Meligethinae</taxon>
        <taxon>Brassicogethes</taxon>
    </lineage>
</organism>